<name>A0ABY4N9C9_9MICO</name>
<feature type="compositionally biased region" description="Pro residues" evidence="1">
    <location>
        <begin position="230"/>
        <end position="243"/>
    </location>
</feature>
<evidence type="ECO:0000313" key="4">
    <source>
        <dbReference type="Proteomes" id="UP001055868"/>
    </source>
</evidence>
<gene>
    <name evidence="3" type="ORF">M4486_05305</name>
</gene>
<evidence type="ECO:0000256" key="1">
    <source>
        <dbReference type="SAM" id="MobiDB-lite"/>
    </source>
</evidence>
<feature type="compositionally biased region" description="Low complexity" evidence="1">
    <location>
        <begin position="355"/>
        <end position="372"/>
    </location>
</feature>
<proteinExistence type="predicted"/>
<feature type="region of interest" description="Disordered" evidence="1">
    <location>
        <begin position="199"/>
        <end position="245"/>
    </location>
</feature>
<keyword evidence="2" id="KW-1133">Transmembrane helix</keyword>
<feature type="transmembrane region" description="Helical" evidence="2">
    <location>
        <begin position="312"/>
        <end position="336"/>
    </location>
</feature>
<feature type="compositionally biased region" description="Basic residues" evidence="1">
    <location>
        <begin position="286"/>
        <end position="304"/>
    </location>
</feature>
<feature type="region of interest" description="Disordered" evidence="1">
    <location>
        <begin position="80"/>
        <end position="109"/>
    </location>
</feature>
<evidence type="ECO:0000256" key="2">
    <source>
        <dbReference type="SAM" id="Phobius"/>
    </source>
</evidence>
<evidence type="ECO:0000313" key="3">
    <source>
        <dbReference type="EMBL" id="UQN30721.1"/>
    </source>
</evidence>
<feature type="compositionally biased region" description="Pro residues" evidence="1">
    <location>
        <begin position="210"/>
        <end position="222"/>
    </location>
</feature>
<reference evidence="3" key="1">
    <citation type="submission" date="2022-05" db="EMBL/GenBank/DDBJ databases">
        <title>Genomic analysis of Brachybacterium sp. CBA3104.</title>
        <authorList>
            <person name="Roh S.W."/>
            <person name="Kim Y.B."/>
            <person name="Kim Y."/>
        </authorList>
    </citation>
    <scope>NUCLEOTIDE SEQUENCE</scope>
    <source>
        <strain evidence="3">CBA3104</strain>
    </source>
</reference>
<organism evidence="3 4">
    <name type="scientific">Brachybacterium kimchii</name>
    <dbReference type="NCBI Taxonomy" id="2942909"/>
    <lineage>
        <taxon>Bacteria</taxon>
        <taxon>Bacillati</taxon>
        <taxon>Actinomycetota</taxon>
        <taxon>Actinomycetes</taxon>
        <taxon>Micrococcales</taxon>
        <taxon>Dermabacteraceae</taxon>
        <taxon>Brachybacterium</taxon>
    </lineage>
</organism>
<sequence length="503" mass="52846">MTAHEEPEAGGEEPSEAVLAVVSSHGDQEVLLVERDGRRWCRVRATTREERAHLRDVARLLDDLGADGVRAAPRLRGEDPAGLLLEPHAPLRLGGGRRRAQPEESTPPTLERHALHDAREDLEGLVSALHARGWVVGLAPGAGLGARPDGTVVISDLRALRREGSVGARMQDQHWLDSVLEDQGRTLRRRLDTLPGHTTAHAAKETASPAPAPAAPSPPPVSVPSSPASPAAPAPPAPAPPPAWSEGWRARLARGTDPTQAFVSDEGILGPEAHDPAPRGLSPRSLRGRRPARGRSGPTRHRRPRWWVPRRGMVLVAAAAVLVLGGGATAVGAALVHRDARAPVASPVPSETPVATETSASSGTASSAPADAPVAEATGVDDPRALVQELALGRHRYVTGQAETTVCAQGSPAAAQDEALRDAYQGVEVEGEGPAVTSAQIERLDEQDGTARVRATLDQGELRLTTSDGAVVVRPAAGEEEVVLDLVREDGSWRVRAARPVEA</sequence>
<dbReference type="RefSeq" id="WP_249480137.1">
    <property type="nucleotide sequence ID" value="NZ_CP097218.1"/>
</dbReference>
<keyword evidence="4" id="KW-1185">Reference proteome</keyword>
<accession>A0ABY4N9C9</accession>
<feature type="region of interest" description="Disordered" evidence="1">
    <location>
        <begin position="342"/>
        <end position="381"/>
    </location>
</feature>
<keyword evidence="2" id="KW-0812">Transmembrane</keyword>
<feature type="region of interest" description="Disordered" evidence="1">
    <location>
        <begin position="267"/>
        <end position="304"/>
    </location>
</feature>
<dbReference type="Proteomes" id="UP001055868">
    <property type="component" value="Chromosome"/>
</dbReference>
<keyword evidence="2" id="KW-0472">Membrane</keyword>
<dbReference type="EMBL" id="CP097218">
    <property type="protein sequence ID" value="UQN30721.1"/>
    <property type="molecule type" value="Genomic_DNA"/>
</dbReference>
<protein>
    <submittedName>
        <fullName evidence="3">Uncharacterized protein</fullName>
    </submittedName>
</protein>